<dbReference type="EMBL" id="WHWB01007388">
    <property type="protein sequence ID" value="KAJ7428888.1"/>
    <property type="molecule type" value="Genomic_DNA"/>
</dbReference>
<protein>
    <submittedName>
        <fullName evidence="2">Uncharacterized protein</fullName>
    </submittedName>
</protein>
<feature type="compositionally biased region" description="Low complexity" evidence="1">
    <location>
        <begin position="34"/>
        <end position="43"/>
    </location>
</feature>
<evidence type="ECO:0000256" key="1">
    <source>
        <dbReference type="SAM" id="MobiDB-lite"/>
    </source>
</evidence>
<organism evidence="2 3">
    <name type="scientific">Willisornis vidua</name>
    <name type="common">Xingu scale-backed antbird</name>
    <dbReference type="NCBI Taxonomy" id="1566151"/>
    <lineage>
        <taxon>Eukaryota</taxon>
        <taxon>Metazoa</taxon>
        <taxon>Chordata</taxon>
        <taxon>Craniata</taxon>
        <taxon>Vertebrata</taxon>
        <taxon>Euteleostomi</taxon>
        <taxon>Archelosauria</taxon>
        <taxon>Archosauria</taxon>
        <taxon>Dinosauria</taxon>
        <taxon>Saurischia</taxon>
        <taxon>Theropoda</taxon>
        <taxon>Coelurosauria</taxon>
        <taxon>Aves</taxon>
        <taxon>Neognathae</taxon>
        <taxon>Neoaves</taxon>
        <taxon>Telluraves</taxon>
        <taxon>Australaves</taxon>
        <taxon>Passeriformes</taxon>
        <taxon>Thamnophilidae</taxon>
        <taxon>Willisornis</taxon>
    </lineage>
</organism>
<name>A0ABQ9E045_9PASS</name>
<keyword evidence="3" id="KW-1185">Reference proteome</keyword>
<feature type="region of interest" description="Disordered" evidence="1">
    <location>
        <begin position="1"/>
        <end position="86"/>
    </location>
</feature>
<accession>A0ABQ9E045</accession>
<feature type="compositionally biased region" description="Polar residues" evidence="1">
    <location>
        <begin position="49"/>
        <end position="64"/>
    </location>
</feature>
<comment type="caution">
    <text evidence="2">The sequence shown here is derived from an EMBL/GenBank/DDBJ whole genome shotgun (WGS) entry which is preliminary data.</text>
</comment>
<gene>
    <name evidence="2" type="ORF">WISP_00068</name>
</gene>
<evidence type="ECO:0000313" key="2">
    <source>
        <dbReference type="EMBL" id="KAJ7428888.1"/>
    </source>
</evidence>
<dbReference type="Proteomes" id="UP001145742">
    <property type="component" value="Unassembled WGS sequence"/>
</dbReference>
<proteinExistence type="predicted"/>
<reference evidence="2" key="1">
    <citation type="submission" date="2019-10" db="EMBL/GenBank/DDBJ databases">
        <authorList>
            <person name="Soares A.E.R."/>
            <person name="Aleixo A."/>
            <person name="Schneider P."/>
            <person name="Miyaki C.Y."/>
            <person name="Schneider M.P."/>
            <person name="Mello C."/>
            <person name="Vasconcelos A.T.R."/>
        </authorList>
    </citation>
    <scope>NUCLEOTIDE SEQUENCE</scope>
    <source>
        <tissue evidence="2">Muscle</tissue>
    </source>
</reference>
<sequence length="86" mass="9704">MMPQMAVRLEQGLGPQMQEPGEQLWQGEKKQLSKEQQQQQQGAGENGFPPQQHTHTTPAFSQLKKNGKCPQKQKRQPAPTQAIKKT</sequence>
<evidence type="ECO:0000313" key="3">
    <source>
        <dbReference type="Proteomes" id="UP001145742"/>
    </source>
</evidence>
<feature type="compositionally biased region" description="Basic residues" evidence="1">
    <location>
        <begin position="65"/>
        <end position="75"/>
    </location>
</feature>